<accession>T1I0H7</accession>
<keyword evidence="2" id="KW-1185">Reference proteome</keyword>
<dbReference type="VEuPathDB" id="VectorBase:RPRC009797"/>
<evidence type="ECO:0000313" key="1">
    <source>
        <dbReference type="EnsemblMetazoa" id="RPRC009797-PA"/>
    </source>
</evidence>
<dbReference type="Proteomes" id="UP000015103">
    <property type="component" value="Unassembled WGS sequence"/>
</dbReference>
<dbReference type="AlphaFoldDB" id="T1I0H7"/>
<dbReference type="EnsemblMetazoa" id="RPRC009797-RA">
    <property type="protein sequence ID" value="RPRC009797-PA"/>
    <property type="gene ID" value="RPRC009797"/>
</dbReference>
<sequence length="118" mass="13508">MCPNRTGIMSMPPLPLYTIARKEAARLVDARRKRYRRHKKGMAGKTRKELQQQNMAPTNSNGFFAQLRSWFFAGFSSSSEPTLELPCIHHAHQAVVVAARAKQKSFRTDLSLPTRYIF</sequence>
<reference evidence="1" key="1">
    <citation type="submission" date="2015-05" db="UniProtKB">
        <authorList>
            <consortium name="EnsemblMetazoa"/>
        </authorList>
    </citation>
    <scope>IDENTIFICATION</scope>
</reference>
<proteinExistence type="predicted"/>
<organism evidence="1 2">
    <name type="scientific">Rhodnius prolixus</name>
    <name type="common">Triatomid bug</name>
    <dbReference type="NCBI Taxonomy" id="13249"/>
    <lineage>
        <taxon>Eukaryota</taxon>
        <taxon>Metazoa</taxon>
        <taxon>Ecdysozoa</taxon>
        <taxon>Arthropoda</taxon>
        <taxon>Hexapoda</taxon>
        <taxon>Insecta</taxon>
        <taxon>Pterygota</taxon>
        <taxon>Neoptera</taxon>
        <taxon>Paraneoptera</taxon>
        <taxon>Hemiptera</taxon>
        <taxon>Heteroptera</taxon>
        <taxon>Panheteroptera</taxon>
        <taxon>Cimicomorpha</taxon>
        <taxon>Reduviidae</taxon>
        <taxon>Triatominae</taxon>
        <taxon>Rhodnius</taxon>
    </lineage>
</organism>
<dbReference type="InParanoid" id="T1I0H7"/>
<protein>
    <submittedName>
        <fullName evidence="1">Uncharacterized protein</fullName>
    </submittedName>
</protein>
<evidence type="ECO:0000313" key="2">
    <source>
        <dbReference type="Proteomes" id="UP000015103"/>
    </source>
</evidence>
<dbReference type="HOGENOM" id="CLU_2076016_0_0_1"/>
<dbReference type="EMBL" id="ACPB03012976">
    <property type="status" value="NOT_ANNOTATED_CDS"/>
    <property type="molecule type" value="Genomic_DNA"/>
</dbReference>
<name>T1I0H7_RHOPR</name>